<proteinExistence type="predicted"/>
<dbReference type="AlphaFoldDB" id="A0AAX2BEC6"/>
<reference evidence="1 2" key="1">
    <citation type="submission" date="2016-04" db="EMBL/GenBank/DDBJ databases">
        <authorList>
            <person name="Regsiter A."/>
            <person name="William W."/>
        </authorList>
    </citation>
    <scope>NUCLEOTIDE SEQUENCE [LARGE SCALE GENOMIC DNA]</scope>
    <source>
        <strain evidence="1 2">92</strain>
    </source>
</reference>
<evidence type="ECO:0000313" key="2">
    <source>
        <dbReference type="Proteomes" id="UP000245995"/>
    </source>
</evidence>
<dbReference type="EMBL" id="LT556085">
    <property type="protein sequence ID" value="SAZ04506.1"/>
    <property type="molecule type" value="Genomic_DNA"/>
</dbReference>
<evidence type="ECO:0008006" key="3">
    <source>
        <dbReference type="Google" id="ProtNLM"/>
    </source>
</evidence>
<protein>
    <recommendedName>
        <fullName evidence="3">DUF4406 domain-containing protein</fullName>
    </recommendedName>
</protein>
<dbReference type="Pfam" id="PF14359">
    <property type="entry name" value="DUF4406"/>
    <property type="match status" value="1"/>
</dbReference>
<gene>
    <name evidence="1" type="ORF">CITRO92_0852</name>
</gene>
<evidence type="ECO:0000313" key="1">
    <source>
        <dbReference type="EMBL" id="SAZ04506.1"/>
    </source>
</evidence>
<dbReference type="SUPFAM" id="SSF52309">
    <property type="entry name" value="N-(deoxy)ribosyltransferase-like"/>
    <property type="match status" value="1"/>
</dbReference>
<dbReference type="Proteomes" id="UP000245995">
    <property type="component" value="Chromosome CITRO92"/>
</dbReference>
<name>A0AAX2BEC6_CITAM</name>
<organism evidence="1 2">
    <name type="scientific">Citrobacter amalonaticus</name>
    <dbReference type="NCBI Taxonomy" id="35703"/>
    <lineage>
        <taxon>Bacteria</taxon>
        <taxon>Pseudomonadati</taxon>
        <taxon>Pseudomonadota</taxon>
        <taxon>Gammaproteobacteria</taxon>
        <taxon>Enterobacterales</taxon>
        <taxon>Enterobacteriaceae</taxon>
        <taxon>Citrobacter</taxon>
    </lineage>
</organism>
<dbReference type="Gene3D" id="3.40.50.10400">
    <property type="entry name" value="Hypothetical protein PA1492"/>
    <property type="match status" value="1"/>
</dbReference>
<dbReference type="RefSeq" id="WP_109739617.1">
    <property type="nucleotide sequence ID" value="NZ_CP080958.1"/>
</dbReference>
<dbReference type="InterPro" id="IPR025518">
    <property type="entry name" value="DUF4406"/>
</dbReference>
<sequence>MSEQPRKPVVFIAGPMTGYHNFNRDEFNTEARYMEERGFTVLNPAILPDGLQHSEYLNITLSMLEAADSIFILDGWEKSEGANIEVKRARELGLIFMYQSWETAKNTILFNRQLRITPAEVSYE</sequence>
<accession>A0AAX2BEC6</accession>